<dbReference type="AlphaFoldDB" id="A0A8T0NKA1"/>
<protein>
    <submittedName>
        <fullName evidence="1">Uncharacterized protein</fullName>
    </submittedName>
</protein>
<evidence type="ECO:0000313" key="2">
    <source>
        <dbReference type="Proteomes" id="UP000823388"/>
    </source>
</evidence>
<dbReference type="Proteomes" id="UP000823388">
    <property type="component" value="Chromosome 9K"/>
</dbReference>
<gene>
    <name evidence="1" type="ORF">PVAP13_9KG227985</name>
</gene>
<dbReference type="EMBL" id="CM029053">
    <property type="protein sequence ID" value="KAG2548719.1"/>
    <property type="molecule type" value="Genomic_DNA"/>
</dbReference>
<reference evidence="1" key="1">
    <citation type="submission" date="2020-05" db="EMBL/GenBank/DDBJ databases">
        <title>WGS assembly of Panicum virgatum.</title>
        <authorList>
            <person name="Lovell J.T."/>
            <person name="Jenkins J."/>
            <person name="Shu S."/>
            <person name="Juenger T.E."/>
            <person name="Schmutz J."/>
        </authorList>
    </citation>
    <scope>NUCLEOTIDE SEQUENCE</scope>
    <source>
        <strain evidence="1">AP13</strain>
    </source>
</reference>
<proteinExistence type="predicted"/>
<evidence type="ECO:0000313" key="1">
    <source>
        <dbReference type="EMBL" id="KAG2548719.1"/>
    </source>
</evidence>
<organism evidence="1 2">
    <name type="scientific">Panicum virgatum</name>
    <name type="common">Blackwell switchgrass</name>
    <dbReference type="NCBI Taxonomy" id="38727"/>
    <lineage>
        <taxon>Eukaryota</taxon>
        <taxon>Viridiplantae</taxon>
        <taxon>Streptophyta</taxon>
        <taxon>Embryophyta</taxon>
        <taxon>Tracheophyta</taxon>
        <taxon>Spermatophyta</taxon>
        <taxon>Magnoliopsida</taxon>
        <taxon>Liliopsida</taxon>
        <taxon>Poales</taxon>
        <taxon>Poaceae</taxon>
        <taxon>PACMAD clade</taxon>
        <taxon>Panicoideae</taxon>
        <taxon>Panicodae</taxon>
        <taxon>Paniceae</taxon>
        <taxon>Panicinae</taxon>
        <taxon>Panicum</taxon>
        <taxon>Panicum sect. Hiantes</taxon>
    </lineage>
</organism>
<name>A0A8T0NKA1_PANVG</name>
<accession>A0A8T0NKA1</accession>
<comment type="caution">
    <text evidence="1">The sequence shown here is derived from an EMBL/GenBank/DDBJ whole genome shotgun (WGS) entry which is preliminary data.</text>
</comment>
<keyword evidence="2" id="KW-1185">Reference proteome</keyword>
<sequence length="35" mass="3912">MAMMATWAVSAFVSPRVQLPCTTLRRDGRGLFIEV</sequence>